<evidence type="ECO:0000313" key="1">
    <source>
        <dbReference type="EMBL" id="KAF3322409.1"/>
    </source>
</evidence>
<comment type="caution">
    <text evidence="1">The sequence shown here is derived from an EMBL/GenBank/DDBJ whole genome shotgun (WGS) entry which is preliminary data.</text>
</comment>
<proteinExistence type="predicted"/>
<accession>A0A833VFA0</accession>
<organism evidence="1 2">
    <name type="scientific">Carex littledalei</name>
    <dbReference type="NCBI Taxonomy" id="544730"/>
    <lineage>
        <taxon>Eukaryota</taxon>
        <taxon>Viridiplantae</taxon>
        <taxon>Streptophyta</taxon>
        <taxon>Embryophyta</taxon>
        <taxon>Tracheophyta</taxon>
        <taxon>Spermatophyta</taxon>
        <taxon>Magnoliopsida</taxon>
        <taxon>Liliopsida</taxon>
        <taxon>Poales</taxon>
        <taxon>Cyperaceae</taxon>
        <taxon>Cyperoideae</taxon>
        <taxon>Cariceae</taxon>
        <taxon>Carex</taxon>
        <taxon>Carex subgen. Euthyceras</taxon>
    </lineage>
</organism>
<keyword evidence="2" id="KW-1185">Reference proteome</keyword>
<protein>
    <submittedName>
        <fullName evidence="1">Uncharacterized protein</fullName>
    </submittedName>
</protein>
<dbReference type="AlphaFoldDB" id="A0A833VFA0"/>
<dbReference type="Proteomes" id="UP000623129">
    <property type="component" value="Unassembled WGS sequence"/>
</dbReference>
<sequence>MIDDDGDHEFTVMTMMKKNLTCSIYNCVQNMVFPQVPSPPHSRSHLRRSHFTTVDVVSPTRFLMLNSADLKHQHSNFERSRFKKNQDFLQAGAQQLLE</sequence>
<reference evidence="1" key="1">
    <citation type="submission" date="2020-01" db="EMBL/GenBank/DDBJ databases">
        <title>Genome sequence of Kobresia littledalei, the first chromosome-level genome in the family Cyperaceae.</title>
        <authorList>
            <person name="Qu G."/>
        </authorList>
    </citation>
    <scope>NUCLEOTIDE SEQUENCE</scope>
    <source>
        <strain evidence="1">C.B.Clarke</strain>
        <tissue evidence="1">Leaf</tissue>
    </source>
</reference>
<evidence type="ECO:0000313" key="2">
    <source>
        <dbReference type="Proteomes" id="UP000623129"/>
    </source>
</evidence>
<gene>
    <name evidence="1" type="ORF">FCM35_KLT13550</name>
</gene>
<name>A0A833VFA0_9POAL</name>
<dbReference type="EMBL" id="SWLB01000025">
    <property type="protein sequence ID" value="KAF3322409.1"/>
    <property type="molecule type" value="Genomic_DNA"/>
</dbReference>